<dbReference type="GO" id="GO:0008270">
    <property type="term" value="F:zinc ion binding"/>
    <property type="evidence" value="ECO:0007669"/>
    <property type="project" value="UniProtKB-UniRule"/>
</dbReference>
<dbReference type="GO" id="GO:0006355">
    <property type="term" value="P:regulation of DNA-templated transcription"/>
    <property type="evidence" value="ECO:0007669"/>
    <property type="project" value="UniProtKB-UniRule"/>
</dbReference>
<dbReference type="InterPro" id="IPR031052">
    <property type="entry name" value="FHY3/FAR1"/>
</dbReference>
<dbReference type="InterPro" id="IPR015424">
    <property type="entry name" value="PyrdxlP-dep_Trfase"/>
</dbReference>
<dbReference type="GO" id="GO:0005634">
    <property type="term" value="C:nucleus"/>
    <property type="evidence" value="ECO:0007669"/>
    <property type="project" value="UniProtKB-SubCell"/>
</dbReference>
<sequence length="665" mass="76769">MFLRQRYRLQSENNGEDNEKEEEQEEFSILGHPICLKRQRDGQTLPLSKRFATEQGLESRRASVRAWGNQLLPMADPEIHEIMEKEKRRQFNGIELIASENFVCCTIIKTICRIQALLFSLNFGIASRVHNYSGCLSDSTSKPRCGSEFDSEKIAYDFYNAYGRKVGFSIGRESYSKNNKTGELTSRTFVCSKHVHNHPLVQEECTHMLPSQRKMTVSQAIEVNLAEESGITLKSSYELMGRQLDNEEHITNIFWADARMIIDYGQFGDVAMSGKASKTIFTDQEAAMAKALSVENEFLAEWNCMLDEYGVHDNNWLRSIFELRKKWAYIYVKQAWSAGMKSTQLSESFNASLKDYLKSDHNLPQFFMHFERMVNDKRYKELEAEYDSCYRLVNLKIPVKMLIQVRDIYTKPIFEEFHEQFVEAVELNITNCIEDNRDFVYTLTMYDAFGKDDNCKNHAIKVLRDIMNIKEIPDQYILKRWMKKARSECVQNMHGHKIQADPKLQQTSRYRSLCSIFTRISSRASESEKTYNLASEHASNLARLVEDILHLEINGNEHVKDQESEDTNIVMECTQNDSLMKAKGLKKKETCRGRRRFKSSLEIALAKKKKSSNSLQHCTSSKVPAPLLPMVTNLPSEPAINGPYLSGFPFQGCEMSNVRSETPQE</sequence>
<name>A0A5C7IK31_9ROSI</name>
<dbReference type="Gene3D" id="3.90.1150.10">
    <property type="entry name" value="Aspartate Aminotransferase, domain 1"/>
    <property type="match status" value="1"/>
</dbReference>
<dbReference type="Proteomes" id="UP000323000">
    <property type="component" value="Chromosome 2"/>
</dbReference>
<evidence type="ECO:0000313" key="3">
    <source>
        <dbReference type="EMBL" id="TXG69505.1"/>
    </source>
</evidence>
<dbReference type="AlphaFoldDB" id="A0A5C7IK31"/>
<dbReference type="InterPro" id="IPR015422">
    <property type="entry name" value="PyrdxlP-dep_Trfase_small"/>
</dbReference>
<evidence type="ECO:0000256" key="1">
    <source>
        <dbReference type="RuleBase" id="RU367018"/>
    </source>
</evidence>
<reference evidence="4" key="1">
    <citation type="journal article" date="2019" name="Gigascience">
        <title>De novo genome assembly of the endangered Acer yangbiense, a plant species with extremely small populations endemic to Yunnan Province, China.</title>
        <authorList>
            <person name="Yang J."/>
            <person name="Wariss H.M."/>
            <person name="Tao L."/>
            <person name="Zhang R."/>
            <person name="Yun Q."/>
            <person name="Hollingsworth P."/>
            <person name="Dao Z."/>
            <person name="Luo G."/>
            <person name="Guo H."/>
            <person name="Ma Y."/>
            <person name="Sun W."/>
        </authorList>
    </citation>
    <scope>NUCLEOTIDE SEQUENCE [LARGE SCALE GENOMIC DNA]</scope>
    <source>
        <strain evidence="4">cv. Malutang</strain>
    </source>
</reference>
<keyword evidence="4" id="KW-1185">Reference proteome</keyword>
<gene>
    <name evidence="3" type="ORF">EZV62_004440</name>
</gene>
<evidence type="ECO:0000259" key="2">
    <source>
        <dbReference type="Pfam" id="PF03101"/>
    </source>
</evidence>
<dbReference type="InterPro" id="IPR004330">
    <property type="entry name" value="FAR1_DNA_bnd_dom"/>
</dbReference>
<comment type="function">
    <text evidence="1">Putative transcription activator involved in regulating light control of development.</text>
</comment>
<proteinExistence type="inferred from homology"/>
<dbReference type="EMBL" id="VAHF01000002">
    <property type="protein sequence ID" value="TXG69505.1"/>
    <property type="molecule type" value="Genomic_DNA"/>
</dbReference>
<protein>
    <recommendedName>
        <fullName evidence="1">Protein FAR1-RELATED SEQUENCE</fullName>
    </recommendedName>
</protein>
<dbReference type="PANTHER" id="PTHR31669:SF281">
    <property type="entry name" value="PROTEIN FAR1-RELATED SEQUENCE"/>
    <property type="match status" value="1"/>
</dbReference>
<dbReference type="SUPFAM" id="SSF53383">
    <property type="entry name" value="PLP-dependent transferases"/>
    <property type="match status" value="1"/>
</dbReference>
<comment type="subcellular location">
    <subcellularLocation>
        <location evidence="1">Nucleus</location>
    </subcellularLocation>
</comment>
<dbReference type="OrthoDB" id="1165684at2759"/>
<dbReference type="InterPro" id="IPR015421">
    <property type="entry name" value="PyrdxlP-dep_Trfase_major"/>
</dbReference>
<comment type="similarity">
    <text evidence="1">Belongs to the FHY3/FAR1 family.</text>
</comment>
<keyword evidence="1" id="KW-0479">Metal-binding</keyword>
<accession>A0A5C7IK31</accession>
<evidence type="ECO:0000313" key="4">
    <source>
        <dbReference type="Proteomes" id="UP000323000"/>
    </source>
</evidence>
<organism evidence="3 4">
    <name type="scientific">Acer yangbiense</name>
    <dbReference type="NCBI Taxonomy" id="1000413"/>
    <lineage>
        <taxon>Eukaryota</taxon>
        <taxon>Viridiplantae</taxon>
        <taxon>Streptophyta</taxon>
        <taxon>Embryophyta</taxon>
        <taxon>Tracheophyta</taxon>
        <taxon>Spermatophyta</taxon>
        <taxon>Magnoliopsida</taxon>
        <taxon>eudicotyledons</taxon>
        <taxon>Gunneridae</taxon>
        <taxon>Pentapetalae</taxon>
        <taxon>rosids</taxon>
        <taxon>malvids</taxon>
        <taxon>Sapindales</taxon>
        <taxon>Sapindaceae</taxon>
        <taxon>Hippocastanoideae</taxon>
        <taxon>Acereae</taxon>
        <taxon>Acer</taxon>
    </lineage>
</organism>
<dbReference type="Gene3D" id="3.40.640.10">
    <property type="entry name" value="Type I PLP-dependent aspartate aminotransferase-like (Major domain)"/>
    <property type="match status" value="1"/>
</dbReference>
<comment type="caution">
    <text evidence="3">The sequence shown here is derived from an EMBL/GenBank/DDBJ whole genome shotgun (WGS) entry which is preliminary data.</text>
</comment>
<feature type="domain" description="FAR1" evidence="2">
    <location>
        <begin position="157"/>
        <end position="199"/>
    </location>
</feature>
<keyword evidence="1" id="KW-0539">Nucleus</keyword>
<keyword evidence="1" id="KW-0862">Zinc</keyword>
<dbReference type="Pfam" id="PF03101">
    <property type="entry name" value="FAR1"/>
    <property type="match status" value="1"/>
</dbReference>
<keyword evidence="1" id="KW-0863">Zinc-finger</keyword>
<dbReference type="PANTHER" id="PTHR31669">
    <property type="entry name" value="PROTEIN FAR1-RELATED SEQUENCE 10-RELATED"/>
    <property type="match status" value="1"/>
</dbReference>